<accession>A0A7W2EDZ1</accession>
<gene>
    <name evidence="3" type="ORF">H3H36_02220</name>
</gene>
<dbReference type="AlphaFoldDB" id="A0A7W2EDZ1"/>
<dbReference type="InterPro" id="IPR013766">
    <property type="entry name" value="Thioredoxin_domain"/>
</dbReference>
<evidence type="ECO:0000313" key="3">
    <source>
        <dbReference type="EMBL" id="MBA5604178.1"/>
    </source>
</evidence>
<dbReference type="InterPro" id="IPR036249">
    <property type="entry name" value="Thioredoxin-like_sf"/>
</dbReference>
<evidence type="ECO:0000313" key="4">
    <source>
        <dbReference type="Proteomes" id="UP000566711"/>
    </source>
</evidence>
<dbReference type="PANTHER" id="PTHR45663">
    <property type="entry name" value="GEO12009P1"/>
    <property type="match status" value="1"/>
</dbReference>
<dbReference type="GO" id="GO:0005737">
    <property type="term" value="C:cytoplasm"/>
    <property type="evidence" value="ECO:0007669"/>
    <property type="project" value="TreeGrafter"/>
</dbReference>
<evidence type="ECO:0000259" key="2">
    <source>
        <dbReference type="PROSITE" id="PS51352"/>
    </source>
</evidence>
<organism evidence="3 4">
    <name type="scientific">Rugamonas fusca</name>
    <dbReference type="NCBI Taxonomy" id="2758568"/>
    <lineage>
        <taxon>Bacteria</taxon>
        <taxon>Pseudomonadati</taxon>
        <taxon>Pseudomonadota</taxon>
        <taxon>Betaproteobacteria</taxon>
        <taxon>Burkholderiales</taxon>
        <taxon>Oxalobacteraceae</taxon>
        <taxon>Telluria group</taxon>
        <taxon>Rugamonas</taxon>
    </lineage>
</organism>
<dbReference type="Pfam" id="PF00085">
    <property type="entry name" value="Thioredoxin"/>
    <property type="match status" value="1"/>
</dbReference>
<dbReference type="SUPFAM" id="SSF52833">
    <property type="entry name" value="Thioredoxin-like"/>
    <property type="match status" value="1"/>
</dbReference>
<evidence type="ECO:0000256" key="1">
    <source>
        <dbReference type="SAM" id="SignalP"/>
    </source>
</evidence>
<reference evidence="3 4" key="1">
    <citation type="submission" date="2020-07" db="EMBL/GenBank/DDBJ databases">
        <title>Novel species isolated from subtropical streams in China.</title>
        <authorList>
            <person name="Lu H."/>
        </authorList>
    </citation>
    <scope>NUCLEOTIDE SEQUENCE [LARGE SCALE GENOMIC DNA]</scope>
    <source>
        <strain evidence="3 4">FT3S</strain>
    </source>
</reference>
<proteinExistence type="predicted"/>
<name>A0A7W2EDZ1_9BURK</name>
<keyword evidence="4" id="KW-1185">Reference proteome</keyword>
<comment type="caution">
    <text evidence="3">The sequence shown here is derived from an EMBL/GenBank/DDBJ whole genome shotgun (WGS) entry which is preliminary data.</text>
</comment>
<dbReference type="Proteomes" id="UP000566711">
    <property type="component" value="Unassembled WGS sequence"/>
</dbReference>
<sequence>MKIARITALLTILFQASLAMAGDIVPFSQTTFDQLTAQGKPVLLDIRATWCPTCRQQKPILERIMQQPAYKDVTLLTIDFDTGKAARKEFKVASQSTLIAFKGAREVGRSVGDTSPNGIEELVRKAAN</sequence>
<dbReference type="RefSeq" id="WP_182213491.1">
    <property type="nucleotide sequence ID" value="NZ_JACEZS010000001.1"/>
</dbReference>
<feature type="domain" description="Thioredoxin" evidence="2">
    <location>
        <begin position="1"/>
        <end position="128"/>
    </location>
</feature>
<dbReference type="PANTHER" id="PTHR45663:SF11">
    <property type="entry name" value="GEO12009P1"/>
    <property type="match status" value="1"/>
</dbReference>
<dbReference type="EMBL" id="JACEZS010000001">
    <property type="protein sequence ID" value="MBA5604178.1"/>
    <property type="molecule type" value="Genomic_DNA"/>
</dbReference>
<protein>
    <submittedName>
        <fullName evidence="3">Thioredoxin family protein</fullName>
    </submittedName>
</protein>
<dbReference type="CDD" id="cd02947">
    <property type="entry name" value="TRX_family"/>
    <property type="match status" value="1"/>
</dbReference>
<feature type="signal peptide" evidence="1">
    <location>
        <begin position="1"/>
        <end position="21"/>
    </location>
</feature>
<feature type="chain" id="PRO_5031338545" evidence="1">
    <location>
        <begin position="22"/>
        <end position="128"/>
    </location>
</feature>
<keyword evidence="1" id="KW-0732">Signal</keyword>
<dbReference type="PROSITE" id="PS51352">
    <property type="entry name" value="THIOREDOXIN_2"/>
    <property type="match status" value="1"/>
</dbReference>
<dbReference type="Gene3D" id="3.40.30.10">
    <property type="entry name" value="Glutaredoxin"/>
    <property type="match status" value="1"/>
</dbReference>
<dbReference type="GO" id="GO:0015035">
    <property type="term" value="F:protein-disulfide reductase activity"/>
    <property type="evidence" value="ECO:0007669"/>
    <property type="project" value="TreeGrafter"/>
</dbReference>